<evidence type="ECO:0008006" key="4">
    <source>
        <dbReference type="Google" id="ProtNLM"/>
    </source>
</evidence>
<proteinExistence type="predicted"/>
<gene>
    <name evidence="2" type="ORF">KIPB_000799</name>
</gene>
<keyword evidence="1" id="KW-0472">Membrane</keyword>
<feature type="transmembrane region" description="Helical" evidence="1">
    <location>
        <begin position="23"/>
        <end position="42"/>
    </location>
</feature>
<evidence type="ECO:0000256" key="1">
    <source>
        <dbReference type="SAM" id="Phobius"/>
    </source>
</evidence>
<keyword evidence="1" id="KW-0812">Transmembrane</keyword>
<dbReference type="AlphaFoldDB" id="A0A9K3CPQ3"/>
<reference evidence="2 3" key="1">
    <citation type="journal article" date="2018" name="PLoS ONE">
        <title>The draft genome of Kipferlia bialata reveals reductive genome evolution in fornicate parasites.</title>
        <authorList>
            <person name="Tanifuji G."/>
            <person name="Takabayashi S."/>
            <person name="Kume K."/>
            <person name="Takagi M."/>
            <person name="Nakayama T."/>
            <person name="Kamikawa R."/>
            <person name="Inagaki Y."/>
            <person name="Hashimoto T."/>
        </authorList>
    </citation>
    <scope>NUCLEOTIDE SEQUENCE [LARGE SCALE GENOMIC DNA]</scope>
    <source>
        <strain evidence="2">NY0173</strain>
    </source>
</reference>
<evidence type="ECO:0000313" key="3">
    <source>
        <dbReference type="Proteomes" id="UP000265618"/>
    </source>
</evidence>
<feature type="transmembrane region" description="Helical" evidence="1">
    <location>
        <begin position="104"/>
        <end position="128"/>
    </location>
</feature>
<accession>A0A9K3CPQ3</accession>
<evidence type="ECO:0000313" key="2">
    <source>
        <dbReference type="EMBL" id="GIQ80065.1"/>
    </source>
</evidence>
<feature type="transmembrane region" description="Helical" evidence="1">
    <location>
        <begin position="211"/>
        <end position="238"/>
    </location>
</feature>
<protein>
    <recommendedName>
        <fullName evidence="4">FAR-17a/AIG1-like protein</fullName>
    </recommendedName>
</protein>
<sequence length="330" mass="36681">MSEEILGSHSSGNKPGPSGYRYLHFRQLFLIYALVLLVESYVHKTAYVQLGLRDSTGHYLLYLTYATVTCTSLYAAVSYLPLVHATLATPKWELLFHPRGLFRLSLYHISCTTELCLTLVFWTILGIHTEGMPIWAQIWAYVDNIGVHGSLIVWLLLDGVRYDPLLRRGYTVKAFLAPLIYCVAYVILAVSSGMQTGLYPYFFLDPGFMPFNVMVIFMIGILVGLFLCHLSLVGLYSLCDRCSKGSGKEYTTSYPTPSLSTCPQCLCPIVTAPSLSKGHEITPCSESQDDFPIPLFPCDSQSVTRSHPVNLDLTVGWGIDPLSPMGHSLV</sequence>
<dbReference type="Proteomes" id="UP000265618">
    <property type="component" value="Unassembled WGS sequence"/>
</dbReference>
<dbReference type="EMBL" id="BDIP01000099">
    <property type="protein sequence ID" value="GIQ80065.1"/>
    <property type="molecule type" value="Genomic_DNA"/>
</dbReference>
<comment type="caution">
    <text evidence="2">The sequence shown here is derived from an EMBL/GenBank/DDBJ whole genome shotgun (WGS) entry which is preliminary data.</text>
</comment>
<organism evidence="2 3">
    <name type="scientific">Kipferlia bialata</name>
    <dbReference type="NCBI Taxonomy" id="797122"/>
    <lineage>
        <taxon>Eukaryota</taxon>
        <taxon>Metamonada</taxon>
        <taxon>Carpediemonas-like organisms</taxon>
        <taxon>Kipferlia</taxon>
    </lineage>
</organism>
<keyword evidence="3" id="KW-1185">Reference proteome</keyword>
<keyword evidence="1" id="KW-1133">Transmembrane helix</keyword>
<feature type="transmembrane region" description="Helical" evidence="1">
    <location>
        <begin position="134"/>
        <end position="157"/>
    </location>
</feature>
<name>A0A9K3CPQ3_9EUKA</name>
<feature type="transmembrane region" description="Helical" evidence="1">
    <location>
        <begin position="62"/>
        <end position="83"/>
    </location>
</feature>
<feature type="transmembrane region" description="Helical" evidence="1">
    <location>
        <begin position="169"/>
        <end position="191"/>
    </location>
</feature>